<dbReference type="EMBL" id="CP001848">
    <property type="protein sequence ID" value="ADB16935.1"/>
    <property type="molecule type" value="Genomic_DNA"/>
</dbReference>
<dbReference type="Pfam" id="PF13280">
    <property type="entry name" value="WYL"/>
    <property type="match status" value="1"/>
</dbReference>
<sequence length="342" mass="38857">MARNEQLIRQHKILQILERNRFGQLLPEIRDELVNDLGLSSLHERSVRRDLEALQAAGLDVGVHDSPRGKVWKLGPRARGTYSIAASATELIALSLSRDLLYPLVGTPFWQGIETFWNKLREELPETVWKHCDDYRKVLYVRGMPTKSYAKQQGVLATIHRATMEHRIVEIEYQPPGKDLQRRKIEPYAVVFYQGSLYIIAAASEVPEGDEDRIRHLKLDRFVRATALDAWFQKPKEFDLASYMGQGLGMFSGGKARDFRIRISQRAARWIIEDPWHADQKIETQKDGSIILTVKAAHDLEIIPRVLALANEAEILAPASCRKQIASIIEGLAATYRSAPAT</sequence>
<feature type="domain" description="WCX" evidence="2">
    <location>
        <begin position="258"/>
        <end position="333"/>
    </location>
</feature>
<evidence type="ECO:0000313" key="3">
    <source>
        <dbReference type="EMBL" id="ADB16935.1"/>
    </source>
</evidence>
<dbReference type="AlphaFoldDB" id="D2R2U5"/>
<dbReference type="OrthoDB" id="274320at2"/>
<evidence type="ECO:0000259" key="2">
    <source>
        <dbReference type="Pfam" id="PF25583"/>
    </source>
</evidence>
<organism evidence="3 4">
    <name type="scientific">Pirellula staleyi (strain ATCC 27377 / DSM 6068 / ICPB 4128)</name>
    <name type="common">Pirella staleyi</name>
    <dbReference type="NCBI Taxonomy" id="530564"/>
    <lineage>
        <taxon>Bacteria</taxon>
        <taxon>Pseudomonadati</taxon>
        <taxon>Planctomycetota</taxon>
        <taxon>Planctomycetia</taxon>
        <taxon>Pirellulales</taxon>
        <taxon>Pirellulaceae</taxon>
        <taxon>Pirellula</taxon>
    </lineage>
</organism>
<reference evidence="3 4" key="1">
    <citation type="journal article" date="2009" name="Stand. Genomic Sci.">
        <title>Complete genome sequence of Pirellula staleyi type strain (ATCC 27377).</title>
        <authorList>
            <person name="Clum A."/>
            <person name="Tindall B.J."/>
            <person name="Sikorski J."/>
            <person name="Ivanova N."/>
            <person name="Mavrommatis K."/>
            <person name="Lucas S."/>
            <person name="Glavina del Rio T."/>
            <person name="Nolan M."/>
            <person name="Chen F."/>
            <person name="Tice H."/>
            <person name="Pitluck S."/>
            <person name="Cheng J.F."/>
            <person name="Chertkov O."/>
            <person name="Brettin T."/>
            <person name="Han C."/>
            <person name="Detter J.C."/>
            <person name="Kuske C."/>
            <person name="Bruce D."/>
            <person name="Goodwin L."/>
            <person name="Ovchinikova G."/>
            <person name="Pati A."/>
            <person name="Mikhailova N."/>
            <person name="Chen A."/>
            <person name="Palaniappan K."/>
            <person name="Land M."/>
            <person name="Hauser L."/>
            <person name="Chang Y.J."/>
            <person name="Jeffries C.D."/>
            <person name="Chain P."/>
            <person name="Rohde M."/>
            <person name="Goker M."/>
            <person name="Bristow J."/>
            <person name="Eisen J.A."/>
            <person name="Markowitz V."/>
            <person name="Hugenholtz P."/>
            <person name="Kyrpides N.C."/>
            <person name="Klenk H.P."/>
            <person name="Lapidus A."/>
        </authorList>
    </citation>
    <scope>NUCLEOTIDE SEQUENCE [LARGE SCALE GENOMIC DNA]</scope>
    <source>
        <strain evidence="4">ATCC 27377 / DSM 6068 / ICPB 4128</strain>
    </source>
</reference>
<dbReference type="KEGG" id="psl:Psta_2265"/>
<name>D2R2U5_PIRSD</name>
<dbReference type="STRING" id="530564.Psta_2265"/>
<dbReference type="Proteomes" id="UP000001887">
    <property type="component" value="Chromosome"/>
</dbReference>
<dbReference type="PANTHER" id="PTHR34580">
    <property type="match status" value="1"/>
</dbReference>
<evidence type="ECO:0000259" key="1">
    <source>
        <dbReference type="Pfam" id="PF13280"/>
    </source>
</evidence>
<proteinExistence type="predicted"/>
<dbReference type="InterPro" id="IPR057727">
    <property type="entry name" value="WCX_dom"/>
</dbReference>
<protein>
    <submittedName>
        <fullName evidence="3">Transcriptional regulator protein-like protein</fullName>
    </submittedName>
</protein>
<feature type="domain" description="WYL" evidence="1">
    <location>
        <begin position="155"/>
        <end position="226"/>
    </location>
</feature>
<dbReference type="InterPro" id="IPR026881">
    <property type="entry name" value="WYL_dom"/>
</dbReference>
<evidence type="ECO:0000313" key="4">
    <source>
        <dbReference type="Proteomes" id="UP000001887"/>
    </source>
</evidence>
<dbReference type="PANTHER" id="PTHR34580:SF1">
    <property type="entry name" value="PROTEIN PAFC"/>
    <property type="match status" value="1"/>
</dbReference>
<dbReference type="eggNOG" id="COG2378">
    <property type="taxonomic scope" value="Bacteria"/>
</dbReference>
<dbReference type="PROSITE" id="PS52050">
    <property type="entry name" value="WYL"/>
    <property type="match status" value="1"/>
</dbReference>
<keyword evidence="4" id="KW-1185">Reference proteome</keyword>
<accession>D2R2U5</accession>
<gene>
    <name evidence="3" type="ordered locus">Psta_2265</name>
</gene>
<dbReference type="Pfam" id="PF25583">
    <property type="entry name" value="WCX"/>
    <property type="match status" value="1"/>
</dbReference>
<dbReference type="HOGENOM" id="CLU_041141_4_1_0"/>
<dbReference type="InterPro" id="IPR051534">
    <property type="entry name" value="CBASS_pafABC_assoc_protein"/>
</dbReference>